<dbReference type="PROSITE" id="PS00307">
    <property type="entry name" value="LECTIN_LEGUME_BETA"/>
    <property type="match status" value="1"/>
</dbReference>
<comment type="subunit">
    <text evidence="21">Interacts with ABCG40.</text>
</comment>
<keyword evidence="10" id="KW-0430">Lectin</keyword>
<dbReference type="GO" id="GO:0009626">
    <property type="term" value="P:plant-type hypersensitive response"/>
    <property type="evidence" value="ECO:0007669"/>
    <property type="project" value="UniProtKB-ARBA"/>
</dbReference>
<feature type="transmembrane region" description="Helical" evidence="23">
    <location>
        <begin position="578"/>
        <end position="604"/>
    </location>
</feature>
<keyword evidence="16 23" id="KW-0472">Membrane</keyword>
<keyword evidence="13" id="KW-0611">Plant defense</keyword>
<dbReference type="PROSITE" id="PS50011">
    <property type="entry name" value="PROTEIN_KINASE_DOM"/>
    <property type="match status" value="1"/>
</dbReference>
<evidence type="ECO:0000256" key="15">
    <source>
        <dbReference type="ARBA" id="ARBA00022989"/>
    </source>
</evidence>
<dbReference type="Gene3D" id="3.30.200.20">
    <property type="entry name" value="Phosphorylase Kinase, domain 1"/>
    <property type="match status" value="1"/>
</dbReference>
<dbReference type="FunFam" id="3.30.200.20:FF:000168">
    <property type="entry name" value="L-type lectin-domain containing receptor kinase IX.1"/>
    <property type="match status" value="1"/>
</dbReference>
<dbReference type="FunFam" id="1.10.510.10:FF:000240">
    <property type="entry name" value="Lectin-domain containing receptor kinase A4.3"/>
    <property type="match status" value="1"/>
</dbReference>
<name>A0A8J5LI46_ZINOF</name>
<evidence type="ECO:0000313" key="26">
    <source>
        <dbReference type="Proteomes" id="UP000734854"/>
    </source>
</evidence>
<evidence type="ECO:0000256" key="12">
    <source>
        <dbReference type="ARBA" id="ARBA00022777"/>
    </source>
</evidence>
<keyword evidence="9" id="KW-0732">Signal</keyword>
<proteinExistence type="inferred from homology"/>
<comment type="similarity">
    <text evidence="2">In the N-terminal section; belongs to the leguminous lectin family.</text>
</comment>
<evidence type="ECO:0000256" key="22">
    <source>
        <dbReference type="PROSITE-ProRule" id="PRU10141"/>
    </source>
</evidence>
<evidence type="ECO:0000256" key="1">
    <source>
        <dbReference type="ARBA" id="ARBA00004251"/>
    </source>
</evidence>
<dbReference type="Gene3D" id="1.10.510.10">
    <property type="entry name" value="Transferase(Phosphotransferase) domain 1"/>
    <property type="match status" value="1"/>
</dbReference>
<dbReference type="Proteomes" id="UP000734854">
    <property type="component" value="Unassembled WGS sequence"/>
</dbReference>
<comment type="similarity">
    <text evidence="3">In the C-terminal section; belongs to the protein kinase superfamily. Ser/Thr protein kinase family.</text>
</comment>
<evidence type="ECO:0000256" key="16">
    <source>
        <dbReference type="ARBA" id="ARBA00023136"/>
    </source>
</evidence>
<dbReference type="GO" id="GO:0030246">
    <property type="term" value="F:carbohydrate binding"/>
    <property type="evidence" value="ECO:0007669"/>
    <property type="project" value="UniProtKB-KW"/>
</dbReference>
<dbReference type="EMBL" id="JACMSC010000004">
    <property type="protein sequence ID" value="KAG6526843.1"/>
    <property type="molecule type" value="Genomic_DNA"/>
</dbReference>
<dbReference type="Pfam" id="PF00069">
    <property type="entry name" value="Pkinase"/>
    <property type="match status" value="1"/>
</dbReference>
<feature type="binding site" evidence="22">
    <location>
        <position position="678"/>
    </location>
    <ligand>
        <name>ATP</name>
        <dbReference type="ChEBI" id="CHEBI:30616"/>
    </ligand>
</feature>
<feature type="transmembrane region" description="Helical" evidence="23">
    <location>
        <begin position="320"/>
        <end position="340"/>
    </location>
</feature>
<dbReference type="InterPro" id="IPR000719">
    <property type="entry name" value="Prot_kinase_dom"/>
</dbReference>
<feature type="domain" description="Protein kinase" evidence="24">
    <location>
        <begin position="649"/>
        <end position="927"/>
    </location>
</feature>
<evidence type="ECO:0000313" key="25">
    <source>
        <dbReference type="EMBL" id="KAG6526843.1"/>
    </source>
</evidence>
<dbReference type="InterPro" id="IPR017441">
    <property type="entry name" value="Protein_kinase_ATP_BS"/>
</dbReference>
<protein>
    <recommendedName>
        <fullName evidence="4">non-specific serine/threonine protein kinase</fullName>
        <ecNumber evidence="4">2.7.11.1</ecNumber>
    </recommendedName>
</protein>
<comment type="function">
    <text evidence="19">Involved in resistance response to the pathogenic oomycetes Phytophthora infestans and Phytophthora capsici.</text>
</comment>
<evidence type="ECO:0000256" key="23">
    <source>
        <dbReference type="SAM" id="Phobius"/>
    </source>
</evidence>
<evidence type="ECO:0000256" key="10">
    <source>
        <dbReference type="ARBA" id="ARBA00022734"/>
    </source>
</evidence>
<dbReference type="PROSITE" id="PS00107">
    <property type="entry name" value="PROTEIN_KINASE_ATP"/>
    <property type="match status" value="1"/>
</dbReference>
<dbReference type="GO" id="GO:0005524">
    <property type="term" value="F:ATP binding"/>
    <property type="evidence" value="ECO:0007669"/>
    <property type="project" value="UniProtKB-UniRule"/>
</dbReference>
<evidence type="ECO:0000256" key="4">
    <source>
        <dbReference type="ARBA" id="ARBA00012513"/>
    </source>
</evidence>
<evidence type="ECO:0000256" key="8">
    <source>
        <dbReference type="ARBA" id="ARBA00022692"/>
    </source>
</evidence>
<keyword evidence="11 22" id="KW-0547">Nucleotide-binding</keyword>
<dbReference type="SUPFAM" id="SSF56112">
    <property type="entry name" value="Protein kinase-like (PK-like)"/>
    <property type="match status" value="1"/>
</dbReference>
<keyword evidence="8 23" id="KW-0812">Transmembrane</keyword>
<evidence type="ECO:0000256" key="21">
    <source>
        <dbReference type="ARBA" id="ARBA00063357"/>
    </source>
</evidence>
<evidence type="ECO:0000259" key="24">
    <source>
        <dbReference type="PROSITE" id="PS50011"/>
    </source>
</evidence>
<dbReference type="FunFam" id="2.60.120.200:FF:000103">
    <property type="entry name" value="L-type lectin-domain containing receptor kinase IX.1"/>
    <property type="match status" value="1"/>
</dbReference>
<sequence length="970" mass="108753">MPLATSLSFNFPSFDPASQYKIKLEGDADITNSIIMLTGYGDSLATSRAIYKDSLLLWNNKTKELTGFTTQFSFIINANATNHADGFAFFHTLPRFPYILKVATLAFIPTPQSSIQLVGQWQWTSGNRVGSAQLDYDSITHNLSLFLTYPETNQSPSTKYSISYIVDLREALPEHVVVGFSVATGNYTEMHSIISWFYQWSDLGCSNMVDMLDLKKEPEDDLICSKNRRKKNSIEEHMDCDIWGYTSSLRAMRTEEVHFPGIVICNKDLSEEKKLGESGFIPFISACNLNLCACNLSPEQKVSPFISAAEMTMILHKARILPVLFLAIVMPSATSFSFNFSSFDPGSQSKIKLEGMADFADSSIMLTSYSESLADSSRATYNDPLLLWNHKTNELISFTTQFSFIINSNATNHADGFAFFLAPYPAKLPLYSQGGYLGLYSNTTIEVNSTSSAVAVEFDTFSNYEWDPEGEHLGIDINSINSSKSVNWSSSIKEHRVGNARVDYDSITHSLSLFLTYPETNQSPSANYSISYTVNLREVLPEHVAVGFSAATGNYTEMHSIISWSFNSTLQPEKNKHMVVIIIGSAIGVVLVVVLCSITLLICIKNRRKENDLEEEHMEWDEDIDHEFESQRGPKRFSFRELSLATESFSEEKKLGEGGFGSVYKGWLSVLNLDVAIKRISKGSKQGRKEYISEVKIISRLRHRNLVQLIGWCHIKTEFLLVYEFMPNGSLDYYLYSTAKFLQWPARHRIAMGLASALFYLNEEWEQCVVHRDIKPSNVMLDSAFNAKLGDFGLARLVDHDGDLQTTDLAGTRGYMAPECFYTGKVSKQSDIYSFGIVALEIACGRRTIEPMEPQSKMRLVDWVWGLYGKGKILEAVDARMDGDFETRQIESLMVVGLWCAHPDSSLRPSIKQVIGALSFEAPLPVLPPKNPVPRYFAPEVEAYATGKISSVANSPPSGDFNHSFEFSCR</sequence>
<dbReference type="InterPro" id="IPR001220">
    <property type="entry name" value="Legume_lectin_dom"/>
</dbReference>
<evidence type="ECO:0000256" key="7">
    <source>
        <dbReference type="ARBA" id="ARBA00022679"/>
    </source>
</evidence>
<reference evidence="25 26" key="1">
    <citation type="submission" date="2020-08" db="EMBL/GenBank/DDBJ databases">
        <title>Plant Genome Project.</title>
        <authorList>
            <person name="Zhang R.-G."/>
        </authorList>
    </citation>
    <scope>NUCLEOTIDE SEQUENCE [LARGE SCALE GENOMIC DNA]</scope>
    <source>
        <tissue evidence="25">Rhizome</tissue>
    </source>
</reference>
<dbReference type="EC" id="2.7.11.1" evidence="4"/>
<evidence type="ECO:0000256" key="5">
    <source>
        <dbReference type="ARBA" id="ARBA00022475"/>
    </source>
</evidence>
<comment type="function">
    <text evidence="20">Promotes hydrogen peroxide H(2)O(2) production and cell death.</text>
</comment>
<evidence type="ECO:0000256" key="20">
    <source>
        <dbReference type="ARBA" id="ARBA00058818"/>
    </source>
</evidence>
<accession>A0A8J5LI46</accession>
<gene>
    <name evidence="25" type="ORF">ZIOFF_016846</name>
</gene>
<comment type="subcellular location">
    <subcellularLocation>
        <location evidence="1">Cell membrane</location>
        <topology evidence="1">Single-pass type I membrane protein</topology>
    </subcellularLocation>
</comment>
<evidence type="ECO:0000256" key="13">
    <source>
        <dbReference type="ARBA" id="ARBA00022821"/>
    </source>
</evidence>
<dbReference type="InterPro" id="IPR008271">
    <property type="entry name" value="Ser/Thr_kinase_AS"/>
</dbReference>
<dbReference type="PANTHER" id="PTHR27007">
    <property type="match status" value="1"/>
</dbReference>
<dbReference type="InterPro" id="IPR019825">
    <property type="entry name" value="Lectin_legB_Mn/Ca_BS"/>
</dbReference>
<dbReference type="InterPro" id="IPR050528">
    <property type="entry name" value="L-type_Lectin-RKs"/>
</dbReference>
<evidence type="ECO:0000256" key="19">
    <source>
        <dbReference type="ARBA" id="ARBA00058054"/>
    </source>
</evidence>
<evidence type="ECO:0000256" key="14">
    <source>
        <dbReference type="ARBA" id="ARBA00022840"/>
    </source>
</evidence>
<dbReference type="CDD" id="cd14066">
    <property type="entry name" value="STKc_IRAK"/>
    <property type="match status" value="1"/>
</dbReference>
<keyword evidence="17" id="KW-0675">Receptor</keyword>
<keyword evidence="6" id="KW-0723">Serine/threonine-protein kinase</keyword>
<keyword evidence="18" id="KW-0325">Glycoprotein</keyword>
<comment type="caution">
    <text evidence="25">The sequence shown here is derived from an EMBL/GenBank/DDBJ whole genome shotgun (WGS) entry which is preliminary data.</text>
</comment>
<dbReference type="PROSITE" id="PS00108">
    <property type="entry name" value="PROTEIN_KINASE_ST"/>
    <property type="match status" value="1"/>
</dbReference>
<dbReference type="GO" id="GO:0005886">
    <property type="term" value="C:plasma membrane"/>
    <property type="evidence" value="ECO:0007669"/>
    <property type="project" value="UniProtKB-SubCell"/>
</dbReference>
<evidence type="ECO:0000256" key="11">
    <source>
        <dbReference type="ARBA" id="ARBA00022741"/>
    </source>
</evidence>
<dbReference type="InterPro" id="IPR011009">
    <property type="entry name" value="Kinase-like_dom_sf"/>
</dbReference>
<organism evidence="25 26">
    <name type="scientific">Zingiber officinale</name>
    <name type="common">Ginger</name>
    <name type="synonym">Amomum zingiber</name>
    <dbReference type="NCBI Taxonomy" id="94328"/>
    <lineage>
        <taxon>Eukaryota</taxon>
        <taxon>Viridiplantae</taxon>
        <taxon>Streptophyta</taxon>
        <taxon>Embryophyta</taxon>
        <taxon>Tracheophyta</taxon>
        <taxon>Spermatophyta</taxon>
        <taxon>Magnoliopsida</taxon>
        <taxon>Liliopsida</taxon>
        <taxon>Zingiberales</taxon>
        <taxon>Zingiberaceae</taxon>
        <taxon>Zingiber</taxon>
    </lineage>
</organism>
<evidence type="ECO:0000256" key="17">
    <source>
        <dbReference type="ARBA" id="ARBA00023170"/>
    </source>
</evidence>
<dbReference type="CDD" id="cd06899">
    <property type="entry name" value="lectin_legume_LecRK_Arcelin_ConA"/>
    <property type="match status" value="1"/>
</dbReference>
<evidence type="ECO:0000256" key="18">
    <source>
        <dbReference type="ARBA" id="ARBA00023180"/>
    </source>
</evidence>
<dbReference type="GO" id="GO:0002229">
    <property type="term" value="P:defense response to oomycetes"/>
    <property type="evidence" value="ECO:0007669"/>
    <property type="project" value="UniProtKB-ARBA"/>
</dbReference>
<keyword evidence="15 23" id="KW-1133">Transmembrane helix</keyword>
<dbReference type="Pfam" id="PF00139">
    <property type="entry name" value="Lectin_legB"/>
    <property type="match status" value="3"/>
</dbReference>
<keyword evidence="14 22" id="KW-0067">ATP-binding</keyword>
<evidence type="ECO:0000256" key="3">
    <source>
        <dbReference type="ARBA" id="ARBA00010217"/>
    </source>
</evidence>
<dbReference type="AlphaFoldDB" id="A0A8J5LI46"/>
<keyword evidence="5" id="KW-1003">Cell membrane</keyword>
<evidence type="ECO:0000256" key="2">
    <source>
        <dbReference type="ARBA" id="ARBA00008536"/>
    </source>
</evidence>
<keyword evidence="26" id="KW-1185">Reference proteome</keyword>
<dbReference type="GO" id="GO:0004674">
    <property type="term" value="F:protein serine/threonine kinase activity"/>
    <property type="evidence" value="ECO:0007669"/>
    <property type="project" value="UniProtKB-KW"/>
</dbReference>
<evidence type="ECO:0000256" key="6">
    <source>
        <dbReference type="ARBA" id="ARBA00022527"/>
    </source>
</evidence>
<dbReference type="InterPro" id="IPR013320">
    <property type="entry name" value="ConA-like_dom_sf"/>
</dbReference>
<evidence type="ECO:0000256" key="9">
    <source>
        <dbReference type="ARBA" id="ARBA00022729"/>
    </source>
</evidence>
<dbReference type="Gene3D" id="2.60.120.200">
    <property type="match status" value="3"/>
</dbReference>
<keyword evidence="7" id="KW-0808">Transferase</keyword>
<keyword evidence="12" id="KW-0418">Kinase</keyword>
<dbReference type="SUPFAM" id="SSF49899">
    <property type="entry name" value="Concanavalin A-like lectins/glucanases"/>
    <property type="match status" value="2"/>
</dbReference>
<dbReference type="SMART" id="SM00220">
    <property type="entry name" value="S_TKc"/>
    <property type="match status" value="1"/>
</dbReference>